<protein>
    <recommendedName>
        <fullName evidence="1">Thymidylate kinase-like domain-containing protein</fullName>
    </recommendedName>
</protein>
<comment type="caution">
    <text evidence="2">The sequence shown here is derived from an EMBL/GenBank/DDBJ whole genome shotgun (WGS) entry which is preliminary data.</text>
</comment>
<gene>
    <name evidence="2" type="ORF">KQI89_00080</name>
</gene>
<keyword evidence="3" id="KW-1185">Reference proteome</keyword>
<sequence>MNRGFIISKEGIDGGGKSTIIKETEKYLKEKGLKYIVTREPGGVNISEQIRNIN</sequence>
<feature type="domain" description="Thymidylate kinase-like" evidence="1">
    <location>
        <begin position="10"/>
        <end position="53"/>
    </location>
</feature>
<organism evidence="2 3">
    <name type="scientific">Clostridium simiarum</name>
    <dbReference type="NCBI Taxonomy" id="2841506"/>
    <lineage>
        <taxon>Bacteria</taxon>
        <taxon>Bacillati</taxon>
        <taxon>Bacillota</taxon>
        <taxon>Clostridia</taxon>
        <taxon>Eubacteriales</taxon>
        <taxon>Clostridiaceae</taxon>
        <taxon>Clostridium</taxon>
    </lineage>
</organism>
<evidence type="ECO:0000259" key="1">
    <source>
        <dbReference type="Pfam" id="PF02223"/>
    </source>
</evidence>
<dbReference type="InterPro" id="IPR039430">
    <property type="entry name" value="Thymidylate_kin-like_dom"/>
</dbReference>
<evidence type="ECO:0000313" key="2">
    <source>
        <dbReference type="EMBL" id="MBU5590154.1"/>
    </source>
</evidence>
<reference evidence="2 3" key="1">
    <citation type="submission" date="2021-06" db="EMBL/GenBank/DDBJ databases">
        <authorList>
            <person name="Sun Q."/>
            <person name="Li D."/>
        </authorList>
    </citation>
    <scope>NUCLEOTIDE SEQUENCE [LARGE SCALE GENOMIC DNA]</scope>
    <source>
        <strain evidence="2 3">MSJ-4</strain>
    </source>
</reference>
<dbReference type="Pfam" id="PF02223">
    <property type="entry name" value="Thymidylate_kin"/>
    <property type="match status" value="1"/>
</dbReference>
<dbReference type="RefSeq" id="WP_216455417.1">
    <property type="nucleotide sequence ID" value="NZ_JAHLQL010000001.1"/>
</dbReference>
<evidence type="ECO:0000313" key="3">
    <source>
        <dbReference type="Proteomes" id="UP000736583"/>
    </source>
</evidence>
<name>A0ABS6EWX9_9CLOT</name>
<dbReference type="Proteomes" id="UP000736583">
    <property type="component" value="Unassembled WGS sequence"/>
</dbReference>
<dbReference type="EMBL" id="JAHLQL010000001">
    <property type="protein sequence ID" value="MBU5590154.1"/>
    <property type="molecule type" value="Genomic_DNA"/>
</dbReference>
<accession>A0ABS6EWX9</accession>
<proteinExistence type="predicted"/>